<reference evidence="5 6" key="1">
    <citation type="journal article" date="2017" name="Antonie Van Leeuwenhoek">
        <title>Rhizobium rhizosphaerae sp. nov., a novel species isolated from rice rhizosphere.</title>
        <authorList>
            <person name="Zhao J.J."/>
            <person name="Zhang J."/>
            <person name="Zhang R.J."/>
            <person name="Zhang C.W."/>
            <person name="Yin H.Q."/>
            <person name="Zhang X.X."/>
        </authorList>
    </citation>
    <scope>NUCLEOTIDE SEQUENCE [LARGE SCALE GENOMIC DNA]</scope>
    <source>
        <strain evidence="5 6">BSs20135</strain>
    </source>
</reference>
<evidence type="ECO:0000256" key="2">
    <source>
        <dbReference type="ARBA" id="ARBA00022598"/>
    </source>
</evidence>
<dbReference type="InterPro" id="IPR042099">
    <property type="entry name" value="ANL_N_sf"/>
</dbReference>
<dbReference type="InterPro" id="IPR000873">
    <property type="entry name" value="AMP-dep_synth/lig_dom"/>
</dbReference>
<comment type="similarity">
    <text evidence="1">Belongs to the ATP-dependent AMP-binding enzyme family.</text>
</comment>
<dbReference type="InterPro" id="IPR025110">
    <property type="entry name" value="AMP-bd_C"/>
</dbReference>
<evidence type="ECO:0000259" key="4">
    <source>
        <dbReference type="Pfam" id="PF13193"/>
    </source>
</evidence>
<evidence type="ECO:0000313" key="6">
    <source>
        <dbReference type="Proteomes" id="UP000006327"/>
    </source>
</evidence>
<dbReference type="RefSeq" id="WP_007620668.1">
    <property type="nucleotide sequence ID" value="NZ_BAEO01000034.1"/>
</dbReference>
<dbReference type="Pfam" id="PF00501">
    <property type="entry name" value="AMP-binding"/>
    <property type="match status" value="1"/>
</dbReference>
<dbReference type="STRING" id="493475.GARC_2658"/>
<evidence type="ECO:0000256" key="1">
    <source>
        <dbReference type="ARBA" id="ARBA00006432"/>
    </source>
</evidence>
<dbReference type="PANTHER" id="PTHR43767">
    <property type="entry name" value="LONG-CHAIN-FATTY-ACID--COA LIGASE"/>
    <property type="match status" value="1"/>
</dbReference>
<feature type="domain" description="AMP-dependent synthetase/ligase" evidence="3">
    <location>
        <begin position="16"/>
        <end position="372"/>
    </location>
</feature>
<dbReference type="Gene3D" id="3.40.50.12780">
    <property type="entry name" value="N-terminal domain of ligase-like"/>
    <property type="match status" value="1"/>
</dbReference>
<dbReference type="FunFam" id="3.30.300.30:FF:000008">
    <property type="entry name" value="2,3-dihydroxybenzoate-AMP ligase"/>
    <property type="match status" value="1"/>
</dbReference>
<gene>
    <name evidence="5" type="primary">menE</name>
    <name evidence="5" type="ORF">GARC_2658</name>
</gene>
<proteinExistence type="inferred from homology"/>
<keyword evidence="6" id="KW-1185">Reference proteome</keyword>
<dbReference type="PROSITE" id="PS00455">
    <property type="entry name" value="AMP_BINDING"/>
    <property type="match status" value="1"/>
</dbReference>
<dbReference type="NCBIfam" id="NF004837">
    <property type="entry name" value="PRK06187.1"/>
    <property type="match status" value="1"/>
</dbReference>
<feature type="domain" description="AMP-binding enzyme C-terminal" evidence="4">
    <location>
        <begin position="423"/>
        <end position="498"/>
    </location>
</feature>
<dbReference type="Proteomes" id="UP000006327">
    <property type="component" value="Unassembled WGS sequence"/>
</dbReference>
<dbReference type="eggNOG" id="COG0318">
    <property type="taxonomic scope" value="Bacteria"/>
</dbReference>
<organism evidence="5 6">
    <name type="scientific">Paraglaciecola arctica BSs20135</name>
    <dbReference type="NCBI Taxonomy" id="493475"/>
    <lineage>
        <taxon>Bacteria</taxon>
        <taxon>Pseudomonadati</taxon>
        <taxon>Pseudomonadota</taxon>
        <taxon>Gammaproteobacteria</taxon>
        <taxon>Alteromonadales</taxon>
        <taxon>Alteromonadaceae</taxon>
        <taxon>Paraglaciecola</taxon>
    </lineage>
</organism>
<dbReference type="InterPro" id="IPR020845">
    <property type="entry name" value="AMP-binding_CS"/>
</dbReference>
<dbReference type="CDD" id="cd17631">
    <property type="entry name" value="FACL_FadD13-like"/>
    <property type="match status" value="1"/>
</dbReference>
<dbReference type="AlphaFoldDB" id="K6XG37"/>
<comment type="caution">
    <text evidence="5">The sequence shown here is derived from an EMBL/GenBank/DDBJ whole genome shotgun (WGS) entry which is preliminary data.</text>
</comment>
<dbReference type="SUPFAM" id="SSF56801">
    <property type="entry name" value="Acetyl-CoA synthetase-like"/>
    <property type="match status" value="1"/>
</dbReference>
<dbReference type="Pfam" id="PF13193">
    <property type="entry name" value="AMP-binding_C"/>
    <property type="match status" value="1"/>
</dbReference>
<dbReference type="OrthoDB" id="9803968at2"/>
<protein>
    <submittedName>
        <fullName evidence="5">2-succinylbenzoate--CoA ligase</fullName>
    </submittedName>
</protein>
<dbReference type="GO" id="GO:0016878">
    <property type="term" value="F:acid-thiol ligase activity"/>
    <property type="evidence" value="ECO:0007669"/>
    <property type="project" value="UniProtKB-ARBA"/>
</dbReference>
<accession>K6XG37</accession>
<sequence length="512" mass="56292">MHKPEIEPNIAIGMLRRAQLNPERTAMIFEDTTFTYGGFAQLVRRQATLLQESGVCMGDRVAFVGFNQPAFLETLFAANALGAIFVPLNFRLTAEELKFIINDAGVHTLVCDAPMQEVIDPVKSELCCREYFGAESNIDGWRSLTNERIEAAPLQNPVGVDQHDTSVIMYTSGTTGLPKGVMLSHGNIMWNNINAQLSYGGGRDDVVLTAAPLFHIAGLNVMTLQSFMMGSKLVLIRNFDPGLVLQDIAKYKVTSMFGAPAMFLFMSQHPDFDITDLSSIKMLVCGAAPVPESLLSLYSKREINFCQGYGLTETSPFASLLTPEWAISKLGSAGQAAFYSDLKIVNDDNQELAVMEHGEICISGANVMKGYWNRPEATAKAIDDKGWFHSGDIGYLDEDGFLFICDRLKDMVITGGENVYPAEVESVLYKHELIAEVAVIGLPDDKWGEAVTAVIALVEGADVNLEDLRGFAEVHLARYKLPIKLHKVPALPRNPAGKVLKFVLKEELSRKL</sequence>
<keyword evidence="2 5" id="KW-0436">Ligase</keyword>
<dbReference type="PANTHER" id="PTHR43767:SF1">
    <property type="entry name" value="NONRIBOSOMAL PEPTIDE SYNTHASE PES1 (EUROFUNG)-RELATED"/>
    <property type="match status" value="1"/>
</dbReference>
<dbReference type="InterPro" id="IPR050237">
    <property type="entry name" value="ATP-dep_AMP-bd_enzyme"/>
</dbReference>
<dbReference type="InterPro" id="IPR045851">
    <property type="entry name" value="AMP-bd_C_sf"/>
</dbReference>
<dbReference type="EMBL" id="BAEO01000034">
    <property type="protein sequence ID" value="GAC19624.1"/>
    <property type="molecule type" value="Genomic_DNA"/>
</dbReference>
<evidence type="ECO:0000313" key="5">
    <source>
        <dbReference type="EMBL" id="GAC19624.1"/>
    </source>
</evidence>
<name>K6XG37_9ALTE</name>
<dbReference type="Gene3D" id="3.30.300.30">
    <property type="match status" value="1"/>
</dbReference>
<evidence type="ECO:0000259" key="3">
    <source>
        <dbReference type="Pfam" id="PF00501"/>
    </source>
</evidence>